<dbReference type="Proteomes" id="UP000490939">
    <property type="component" value="Unassembled WGS sequence"/>
</dbReference>
<accession>A0A8H3VUI9</accession>
<protein>
    <submittedName>
        <fullName evidence="2">Uncharacterized protein</fullName>
    </submittedName>
</protein>
<gene>
    <name evidence="2" type="ORF">EG327_011413</name>
</gene>
<proteinExistence type="predicted"/>
<dbReference type="EMBL" id="WNWR01000009">
    <property type="protein sequence ID" value="KAE9994311.1"/>
    <property type="molecule type" value="Genomic_DNA"/>
</dbReference>
<comment type="caution">
    <text evidence="2">The sequence shown here is derived from an EMBL/GenBank/DDBJ whole genome shotgun (WGS) entry which is preliminary data.</text>
</comment>
<evidence type="ECO:0000256" key="1">
    <source>
        <dbReference type="SAM" id="Coils"/>
    </source>
</evidence>
<keyword evidence="3" id="KW-1185">Reference proteome</keyword>
<feature type="coiled-coil region" evidence="1">
    <location>
        <begin position="16"/>
        <end position="147"/>
    </location>
</feature>
<dbReference type="AlphaFoldDB" id="A0A8H3VUI9"/>
<sequence length="210" mass="24161">MSHPAVPQNSQKSVKLYQIEIDAKRELEEIRAAREEARALGDPEELARLTLQRYQHMHQVVKAENDELESDPNKAREQLSKDIDAAQQAYMDEQKKRWRWIEEAQLTEMRAEEKALSLKKEKMAQDLQALQQSMQALQESVDRMERKGWQDEATIQSLTSQLEASERSKKKFADALDAQTEEWKKMVQLRIDLNTLAGGPREDAGAADGN</sequence>
<evidence type="ECO:0000313" key="2">
    <source>
        <dbReference type="EMBL" id="KAE9994311.1"/>
    </source>
</evidence>
<organism evidence="2 3">
    <name type="scientific">Venturia inaequalis</name>
    <name type="common">Apple scab fungus</name>
    <dbReference type="NCBI Taxonomy" id="5025"/>
    <lineage>
        <taxon>Eukaryota</taxon>
        <taxon>Fungi</taxon>
        <taxon>Dikarya</taxon>
        <taxon>Ascomycota</taxon>
        <taxon>Pezizomycotina</taxon>
        <taxon>Dothideomycetes</taxon>
        <taxon>Pleosporomycetidae</taxon>
        <taxon>Venturiales</taxon>
        <taxon>Venturiaceae</taxon>
        <taxon>Venturia</taxon>
    </lineage>
</organism>
<name>A0A8H3VUI9_VENIN</name>
<keyword evidence="1" id="KW-0175">Coiled coil</keyword>
<evidence type="ECO:0000313" key="3">
    <source>
        <dbReference type="Proteomes" id="UP000490939"/>
    </source>
</evidence>
<reference evidence="2 3" key="1">
    <citation type="submission" date="2019-07" db="EMBL/GenBank/DDBJ databases">
        <title>Venturia inaequalis Genome Resource.</title>
        <authorList>
            <person name="Lichtner F.J."/>
        </authorList>
    </citation>
    <scope>NUCLEOTIDE SEQUENCE [LARGE SCALE GENOMIC DNA]</scope>
    <source>
        <strain evidence="2 3">DMI_063113</strain>
    </source>
</reference>